<organism evidence="1 2">
    <name type="scientific">Zizania palustris</name>
    <name type="common">Northern wild rice</name>
    <dbReference type="NCBI Taxonomy" id="103762"/>
    <lineage>
        <taxon>Eukaryota</taxon>
        <taxon>Viridiplantae</taxon>
        <taxon>Streptophyta</taxon>
        <taxon>Embryophyta</taxon>
        <taxon>Tracheophyta</taxon>
        <taxon>Spermatophyta</taxon>
        <taxon>Magnoliopsida</taxon>
        <taxon>Liliopsida</taxon>
        <taxon>Poales</taxon>
        <taxon>Poaceae</taxon>
        <taxon>BOP clade</taxon>
        <taxon>Oryzoideae</taxon>
        <taxon>Oryzeae</taxon>
        <taxon>Zizaniinae</taxon>
        <taxon>Zizania</taxon>
    </lineage>
</organism>
<gene>
    <name evidence="1" type="ORF">GUJ93_ZPchr0008g12322</name>
</gene>
<comment type="caution">
    <text evidence="1">The sequence shown here is derived from an EMBL/GenBank/DDBJ whole genome shotgun (WGS) entry which is preliminary data.</text>
</comment>
<protein>
    <submittedName>
        <fullName evidence="1">Uncharacterized protein</fullName>
    </submittedName>
</protein>
<name>A0A8J5RK00_ZIZPA</name>
<dbReference type="EMBL" id="JAAALK010000290">
    <property type="protein sequence ID" value="KAG8048172.1"/>
    <property type="molecule type" value="Genomic_DNA"/>
</dbReference>
<dbReference type="Proteomes" id="UP000729402">
    <property type="component" value="Unassembled WGS sequence"/>
</dbReference>
<dbReference type="OrthoDB" id="69496at2759"/>
<evidence type="ECO:0000313" key="1">
    <source>
        <dbReference type="EMBL" id="KAG8048172.1"/>
    </source>
</evidence>
<accession>A0A8J5RK00</accession>
<reference evidence="1" key="1">
    <citation type="journal article" date="2021" name="bioRxiv">
        <title>Whole Genome Assembly and Annotation of Northern Wild Rice, Zizania palustris L., Supports a Whole Genome Duplication in the Zizania Genus.</title>
        <authorList>
            <person name="Haas M."/>
            <person name="Kono T."/>
            <person name="Macchietto M."/>
            <person name="Millas R."/>
            <person name="McGilp L."/>
            <person name="Shao M."/>
            <person name="Duquette J."/>
            <person name="Hirsch C.N."/>
            <person name="Kimball J."/>
        </authorList>
    </citation>
    <scope>NUCLEOTIDE SEQUENCE</scope>
    <source>
        <tissue evidence="1">Fresh leaf tissue</tissue>
    </source>
</reference>
<dbReference type="AlphaFoldDB" id="A0A8J5RK00"/>
<proteinExistence type="predicted"/>
<reference evidence="1" key="2">
    <citation type="submission" date="2021-02" db="EMBL/GenBank/DDBJ databases">
        <authorList>
            <person name="Kimball J.A."/>
            <person name="Haas M.W."/>
            <person name="Macchietto M."/>
            <person name="Kono T."/>
            <person name="Duquette J."/>
            <person name="Shao M."/>
        </authorList>
    </citation>
    <scope>NUCLEOTIDE SEQUENCE</scope>
    <source>
        <tissue evidence="1">Fresh leaf tissue</tissue>
    </source>
</reference>
<sequence length="110" mass="12472">MAALASSKEADWNAMRLRASIYNVVNLSSCISAHKILPLANKETRKGTMLRLPTQRDTCGLYHDVVVEVFIMLRDPNTQLEIVELLLKICSKAENYAQQCKKMVLEYISL</sequence>
<keyword evidence="2" id="KW-1185">Reference proteome</keyword>
<evidence type="ECO:0000313" key="2">
    <source>
        <dbReference type="Proteomes" id="UP000729402"/>
    </source>
</evidence>